<keyword evidence="10" id="KW-0998">Cell outer membrane</keyword>
<evidence type="ECO:0000256" key="4">
    <source>
        <dbReference type="ARBA" id="ARBA00022452"/>
    </source>
</evidence>
<keyword evidence="6 11" id="KW-0732">Signal</keyword>
<evidence type="ECO:0000256" key="1">
    <source>
        <dbReference type="ARBA" id="ARBA00004571"/>
    </source>
</evidence>
<dbReference type="RefSeq" id="WP_201682050.1">
    <property type="nucleotide sequence ID" value="NZ_JAEQNA010000001.1"/>
</dbReference>
<reference evidence="13" key="1">
    <citation type="submission" date="2021-01" db="EMBL/GenBank/DDBJ databases">
        <title>Ramlibacter sp. strain AW1 16S ribosomal RNA gene Genome sequencing and assembly.</title>
        <authorList>
            <person name="Kang M."/>
        </authorList>
    </citation>
    <scope>NUCLEOTIDE SEQUENCE</scope>
    <source>
        <strain evidence="13">AW1</strain>
    </source>
</reference>
<keyword evidence="3" id="KW-0813">Transport</keyword>
<dbReference type="GO" id="GO:0009279">
    <property type="term" value="C:cell outer membrane"/>
    <property type="evidence" value="ECO:0007669"/>
    <property type="project" value="UniProtKB-SubCell"/>
</dbReference>
<dbReference type="SUPFAM" id="SSF56935">
    <property type="entry name" value="Porins"/>
    <property type="match status" value="1"/>
</dbReference>
<dbReference type="InterPro" id="IPR033900">
    <property type="entry name" value="Gram_neg_porin_domain"/>
</dbReference>
<evidence type="ECO:0000256" key="7">
    <source>
        <dbReference type="ARBA" id="ARBA00023065"/>
    </source>
</evidence>
<keyword evidence="14" id="KW-1185">Reference proteome</keyword>
<evidence type="ECO:0000256" key="5">
    <source>
        <dbReference type="ARBA" id="ARBA00022692"/>
    </source>
</evidence>
<dbReference type="Pfam" id="PF13609">
    <property type="entry name" value="Porin_4"/>
    <property type="match status" value="1"/>
</dbReference>
<dbReference type="PANTHER" id="PTHR34501">
    <property type="entry name" value="PROTEIN YDDL-RELATED"/>
    <property type="match status" value="1"/>
</dbReference>
<accession>A0A937D363</accession>
<proteinExistence type="predicted"/>
<dbReference type="CDD" id="cd00342">
    <property type="entry name" value="gram_neg_porins"/>
    <property type="match status" value="1"/>
</dbReference>
<protein>
    <submittedName>
        <fullName evidence="13">Porin</fullName>
    </submittedName>
</protein>
<comment type="subunit">
    <text evidence="2">Homotrimer.</text>
</comment>
<evidence type="ECO:0000259" key="12">
    <source>
        <dbReference type="Pfam" id="PF13609"/>
    </source>
</evidence>
<keyword evidence="9" id="KW-0472">Membrane</keyword>
<evidence type="ECO:0000256" key="11">
    <source>
        <dbReference type="SAM" id="SignalP"/>
    </source>
</evidence>
<keyword evidence="7" id="KW-0406">Ion transport</keyword>
<dbReference type="Gene3D" id="2.40.160.10">
    <property type="entry name" value="Porin"/>
    <property type="match status" value="1"/>
</dbReference>
<dbReference type="GO" id="GO:0046930">
    <property type="term" value="C:pore complex"/>
    <property type="evidence" value="ECO:0007669"/>
    <property type="project" value="UniProtKB-KW"/>
</dbReference>
<keyword evidence="8" id="KW-0626">Porin</keyword>
<keyword evidence="5" id="KW-0812">Transmembrane</keyword>
<sequence>MRRTPPLLALGAIAACSTAALAAEPSPTSSVKLYGSLDLGVLDSNRGRPQIGTIQRSYVGIRGEEQLGAGMAATFHLQSRWELDSGTREASGAQPAFYGESTVGLKGGFGAIRLGRALSPLWAQDWAFDPWSNFNRVSSPAWQVFHPSYRTQPHHNGPIGDYSRLNNGIFYDSPAVGGFTLHVAAGLEKRETPDANGLVDTRRNIGASINYAAGPWAAMLAGERNSADDNTGFAGLAYEFGATRLMGSYNHTGLSATSQAFLGDTSRTRRAVTMGVTHVIGAHTLRLGWGRDFEGYGTAGATHHAGFGVSHALSKRTSLYADLGASYPDAGDRTTRWGLGVNHSF</sequence>
<evidence type="ECO:0000256" key="10">
    <source>
        <dbReference type="ARBA" id="ARBA00023237"/>
    </source>
</evidence>
<evidence type="ECO:0000313" key="13">
    <source>
        <dbReference type="EMBL" id="MBL0418987.1"/>
    </source>
</evidence>
<feature type="signal peptide" evidence="11">
    <location>
        <begin position="1"/>
        <end position="22"/>
    </location>
</feature>
<organism evidence="13 14">
    <name type="scientific">Ramlibacter aurantiacus</name>
    <dbReference type="NCBI Taxonomy" id="2801330"/>
    <lineage>
        <taxon>Bacteria</taxon>
        <taxon>Pseudomonadati</taxon>
        <taxon>Pseudomonadota</taxon>
        <taxon>Betaproteobacteria</taxon>
        <taxon>Burkholderiales</taxon>
        <taxon>Comamonadaceae</taxon>
        <taxon>Ramlibacter</taxon>
    </lineage>
</organism>
<comment type="caution">
    <text evidence="13">The sequence shown here is derived from an EMBL/GenBank/DDBJ whole genome shotgun (WGS) entry which is preliminary data.</text>
</comment>
<comment type="subcellular location">
    <subcellularLocation>
        <location evidence="1">Cell outer membrane</location>
        <topology evidence="1">Multi-pass membrane protein</topology>
    </subcellularLocation>
</comment>
<feature type="chain" id="PRO_5037090244" evidence="11">
    <location>
        <begin position="23"/>
        <end position="345"/>
    </location>
</feature>
<dbReference type="PANTHER" id="PTHR34501:SF9">
    <property type="entry name" value="MAJOR OUTER MEMBRANE PROTEIN P.IA"/>
    <property type="match status" value="1"/>
</dbReference>
<dbReference type="InterPro" id="IPR023614">
    <property type="entry name" value="Porin_dom_sf"/>
</dbReference>
<feature type="domain" description="Porin" evidence="12">
    <location>
        <begin position="9"/>
        <end position="325"/>
    </location>
</feature>
<keyword evidence="4" id="KW-1134">Transmembrane beta strand</keyword>
<evidence type="ECO:0000256" key="6">
    <source>
        <dbReference type="ARBA" id="ARBA00022729"/>
    </source>
</evidence>
<dbReference type="GO" id="GO:0015288">
    <property type="term" value="F:porin activity"/>
    <property type="evidence" value="ECO:0007669"/>
    <property type="project" value="UniProtKB-KW"/>
</dbReference>
<dbReference type="InterPro" id="IPR050298">
    <property type="entry name" value="Gram-neg_bact_OMP"/>
</dbReference>
<evidence type="ECO:0000256" key="3">
    <source>
        <dbReference type="ARBA" id="ARBA00022448"/>
    </source>
</evidence>
<evidence type="ECO:0000256" key="2">
    <source>
        <dbReference type="ARBA" id="ARBA00011233"/>
    </source>
</evidence>
<dbReference type="PROSITE" id="PS51257">
    <property type="entry name" value="PROKAR_LIPOPROTEIN"/>
    <property type="match status" value="1"/>
</dbReference>
<dbReference type="Proteomes" id="UP000613011">
    <property type="component" value="Unassembled WGS sequence"/>
</dbReference>
<evidence type="ECO:0000256" key="9">
    <source>
        <dbReference type="ARBA" id="ARBA00023136"/>
    </source>
</evidence>
<gene>
    <name evidence="13" type="ORF">JI739_01385</name>
</gene>
<evidence type="ECO:0000313" key="14">
    <source>
        <dbReference type="Proteomes" id="UP000613011"/>
    </source>
</evidence>
<dbReference type="EMBL" id="JAEQNA010000001">
    <property type="protein sequence ID" value="MBL0418987.1"/>
    <property type="molecule type" value="Genomic_DNA"/>
</dbReference>
<dbReference type="GO" id="GO:0006811">
    <property type="term" value="P:monoatomic ion transport"/>
    <property type="evidence" value="ECO:0007669"/>
    <property type="project" value="UniProtKB-KW"/>
</dbReference>
<dbReference type="AlphaFoldDB" id="A0A937D363"/>
<name>A0A937D363_9BURK</name>
<evidence type="ECO:0000256" key="8">
    <source>
        <dbReference type="ARBA" id="ARBA00023114"/>
    </source>
</evidence>